<evidence type="ECO:0000313" key="3">
    <source>
        <dbReference type="Proteomes" id="UP000299102"/>
    </source>
</evidence>
<evidence type="ECO:0000256" key="1">
    <source>
        <dbReference type="SAM" id="MobiDB-lite"/>
    </source>
</evidence>
<accession>A0A4C1T245</accession>
<reference evidence="2 3" key="1">
    <citation type="journal article" date="2019" name="Commun. Biol.">
        <title>The bagworm genome reveals a unique fibroin gene that provides high tensile strength.</title>
        <authorList>
            <person name="Kono N."/>
            <person name="Nakamura H."/>
            <person name="Ohtoshi R."/>
            <person name="Tomita M."/>
            <person name="Numata K."/>
            <person name="Arakawa K."/>
        </authorList>
    </citation>
    <scope>NUCLEOTIDE SEQUENCE [LARGE SCALE GENOMIC DNA]</scope>
</reference>
<dbReference type="Proteomes" id="UP000299102">
    <property type="component" value="Unassembled WGS sequence"/>
</dbReference>
<comment type="caution">
    <text evidence="2">The sequence shown here is derived from an EMBL/GenBank/DDBJ whole genome shotgun (WGS) entry which is preliminary data.</text>
</comment>
<dbReference type="OrthoDB" id="10063284at2759"/>
<protein>
    <submittedName>
        <fullName evidence="2">Uncharacterized protein</fullName>
    </submittedName>
</protein>
<dbReference type="EMBL" id="BGZK01004198">
    <property type="protein sequence ID" value="GBP07528.1"/>
    <property type="molecule type" value="Genomic_DNA"/>
</dbReference>
<evidence type="ECO:0000313" key="2">
    <source>
        <dbReference type="EMBL" id="GBP07528.1"/>
    </source>
</evidence>
<organism evidence="2 3">
    <name type="scientific">Eumeta variegata</name>
    <name type="common">Bagworm moth</name>
    <name type="synonym">Eumeta japonica</name>
    <dbReference type="NCBI Taxonomy" id="151549"/>
    <lineage>
        <taxon>Eukaryota</taxon>
        <taxon>Metazoa</taxon>
        <taxon>Ecdysozoa</taxon>
        <taxon>Arthropoda</taxon>
        <taxon>Hexapoda</taxon>
        <taxon>Insecta</taxon>
        <taxon>Pterygota</taxon>
        <taxon>Neoptera</taxon>
        <taxon>Endopterygota</taxon>
        <taxon>Lepidoptera</taxon>
        <taxon>Glossata</taxon>
        <taxon>Ditrysia</taxon>
        <taxon>Tineoidea</taxon>
        <taxon>Psychidae</taxon>
        <taxon>Oiketicinae</taxon>
        <taxon>Eumeta</taxon>
    </lineage>
</organism>
<sequence>MEGVEVRLNCKATIDQKQQEIFRKSSSETSHETRWSARHVDVKMLKNKFEVVLSESRDRFVKQEAIDFAKTLCEKPESNSNDKNSQEKRMHGDESSEDAALYHEQEIRRGVRIIRQDHSRNDDSIPANSRNIGQVRILMPAKLWTASSR</sequence>
<dbReference type="AlphaFoldDB" id="A0A4C1T245"/>
<feature type="region of interest" description="Disordered" evidence="1">
    <location>
        <begin position="71"/>
        <end position="102"/>
    </location>
</feature>
<name>A0A4C1T245_EUMVA</name>
<feature type="compositionally biased region" description="Basic and acidic residues" evidence="1">
    <location>
        <begin position="84"/>
        <end position="102"/>
    </location>
</feature>
<keyword evidence="3" id="KW-1185">Reference proteome</keyword>
<proteinExistence type="predicted"/>
<gene>
    <name evidence="2" type="ORF">EVAR_91043_1</name>
</gene>